<dbReference type="PANTHER" id="PTHR30250:SF10">
    <property type="entry name" value="LIPOPOLYSACCHARIDE BIOSYNTHESIS PROTEIN WZXC"/>
    <property type="match status" value="1"/>
</dbReference>
<dbReference type="PANTHER" id="PTHR30250">
    <property type="entry name" value="PST FAMILY PREDICTED COLANIC ACID TRANSPORTER"/>
    <property type="match status" value="1"/>
</dbReference>
<feature type="transmembrane region" description="Helical" evidence="7">
    <location>
        <begin position="7"/>
        <end position="33"/>
    </location>
</feature>
<evidence type="ECO:0000256" key="6">
    <source>
        <dbReference type="ARBA" id="ARBA00023136"/>
    </source>
</evidence>
<dbReference type="GO" id="GO:0005886">
    <property type="term" value="C:plasma membrane"/>
    <property type="evidence" value="ECO:0007669"/>
    <property type="project" value="UniProtKB-SubCell"/>
</dbReference>
<comment type="similarity">
    <text evidence="2">Belongs to the polysaccharide synthase family.</text>
</comment>
<feature type="transmembrane region" description="Helical" evidence="7">
    <location>
        <begin position="348"/>
        <end position="368"/>
    </location>
</feature>
<evidence type="ECO:0000313" key="9">
    <source>
        <dbReference type="Proteomes" id="UP000248395"/>
    </source>
</evidence>
<keyword evidence="3" id="KW-1003">Cell membrane</keyword>
<gene>
    <name evidence="8" type="ORF">DFR38_104137</name>
</gene>
<evidence type="ECO:0000256" key="7">
    <source>
        <dbReference type="SAM" id="Phobius"/>
    </source>
</evidence>
<evidence type="ECO:0000313" key="8">
    <source>
        <dbReference type="EMBL" id="PXX49495.1"/>
    </source>
</evidence>
<dbReference type="AlphaFoldDB" id="A0A318JNC5"/>
<evidence type="ECO:0000256" key="2">
    <source>
        <dbReference type="ARBA" id="ARBA00007430"/>
    </source>
</evidence>
<evidence type="ECO:0000256" key="4">
    <source>
        <dbReference type="ARBA" id="ARBA00022692"/>
    </source>
</evidence>
<accession>A0A318JNC5</accession>
<proteinExistence type="inferred from homology"/>
<evidence type="ECO:0008006" key="10">
    <source>
        <dbReference type="Google" id="ProtNLM"/>
    </source>
</evidence>
<comment type="caution">
    <text evidence="8">The sequence shown here is derived from an EMBL/GenBank/DDBJ whole genome shotgun (WGS) entry which is preliminary data.</text>
</comment>
<feature type="transmembrane region" description="Helical" evidence="7">
    <location>
        <begin position="187"/>
        <end position="207"/>
    </location>
</feature>
<evidence type="ECO:0000256" key="1">
    <source>
        <dbReference type="ARBA" id="ARBA00004651"/>
    </source>
</evidence>
<comment type="subcellular location">
    <subcellularLocation>
        <location evidence="1">Cell membrane</location>
        <topology evidence="1">Multi-pass membrane protein</topology>
    </subcellularLocation>
</comment>
<name>A0A318JNC5_9NEIS</name>
<evidence type="ECO:0000256" key="3">
    <source>
        <dbReference type="ARBA" id="ARBA00022475"/>
    </source>
</evidence>
<feature type="transmembrane region" description="Helical" evidence="7">
    <location>
        <begin position="375"/>
        <end position="395"/>
    </location>
</feature>
<organism evidence="8 9">
    <name type="scientific">Aquitalea magnusonii</name>
    <dbReference type="NCBI Taxonomy" id="332411"/>
    <lineage>
        <taxon>Bacteria</taxon>
        <taxon>Pseudomonadati</taxon>
        <taxon>Pseudomonadota</taxon>
        <taxon>Betaproteobacteria</taxon>
        <taxon>Neisseriales</taxon>
        <taxon>Chromobacteriaceae</taxon>
        <taxon>Aquitalea</taxon>
    </lineage>
</organism>
<protein>
    <recommendedName>
        <fullName evidence="10">O-antigen/teichoic acid export membrane protein</fullName>
    </recommendedName>
</protein>
<keyword evidence="5 7" id="KW-1133">Transmembrane helix</keyword>
<feature type="transmembrane region" description="Helical" evidence="7">
    <location>
        <begin position="98"/>
        <end position="118"/>
    </location>
</feature>
<evidence type="ECO:0000256" key="5">
    <source>
        <dbReference type="ARBA" id="ARBA00022989"/>
    </source>
</evidence>
<feature type="transmembrane region" description="Helical" evidence="7">
    <location>
        <begin position="130"/>
        <end position="151"/>
    </location>
</feature>
<reference evidence="8 9" key="1">
    <citation type="submission" date="2018-05" db="EMBL/GenBank/DDBJ databases">
        <title>Genomic Encyclopedia of Type Strains, Phase IV (KMG-IV): sequencing the most valuable type-strain genomes for metagenomic binning, comparative biology and taxonomic classification.</title>
        <authorList>
            <person name="Goeker M."/>
        </authorList>
    </citation>
    <scope>NUCLEOTIDE SEQUENCE [LARGE SCALE GENOMIC DNA]</scope>
    <source>
        <strain evidence="8 9">DSM 25134</strain>
    </source>
</reference>
<feature type="transmembrane region" description="Helical" evidence="7">
    <location>
        <begin position="39"/>
        <end position="62"/>
    </location>
</feature>
<dbReference type="RefSeq" id="WP_059284745.1">
    <property type="nucleotide sequence ID" value="NZ_LNQU01000007.1"/>
</dbReference>
<keyword evidence="9" id="KW-1185">Reference proteome</keyword>
<dbReference type="EMBL" id="QJKC01000004">
    <property type="protein sequence ID" value="PXX49495.1"/>
    <property type="molecule type" value="Genomic_DNA"/>
</dbReference>
<dbReference type="OrthoDB" id="8562875at2"/>
<keyword evidence="6 7" id="KW-0472">Membrane</keyword>
<keyword evidence="4 7" id="KW-0812">Transmembrane</keyword>
<dbReference type="Proteomes" id="UP000248395">
    <property type="component" value="Unassembled WGS sequence"/>
</dbReference>
<sequence>MKPSFDLIVILLFRLWQAGAGLVTTLLAVHFLTAEEQGWYYSFTSMAAFYTLFELGLSSVLIQVSAHSFSNASWSADYRIEGANAAYCSALTGRAFHWYGMMAAAFWLLMLPGGYLFFSSQHADQTLNWLQPWVAICSFTALSLLSIPFLAILEGSGQITRVYIVRLLQIMCGSVLCWAAFFLHGGLWATVMAPAIAMLLPAGWLLLKRKNLLLTAVQNRSATFAWRQEIWPLQWRLALNWLCGYLLTQINIPLLFHMQGAVVAGKLGLSLAIVNTISLLSQSWLTRRVPAMALAAANKDWHLLDTTFRRNFMRSLSMFIGMASVALLLVSLFPQVRFVQRLLDLPDFAGLLAYTLANQFIGGLTVQLRSFKREPFLLLIVSTTVVAVIGTLIVVPRYSVSGMIAVLDSIYIFINIPVALLLWRRYNRDWRV</sequence>
<feature type="transmembrane region" description="Helical" evidence="7">
    <location>
        <begin position="316"/>
        <end position="336"/>
    </location>
</feature>
<feature type="transmembrane region" description="Helical" evidence="7">
    <location>
        <begin position="163"/>
        <end position="181"/>
    </location>
</feature>
<feature type="transmembrane region" description="Helical" evidence="7">
    <location>
        <begin position="401"/>
        <end position="423"/>
    </location>
</feature>
<dbReference type="InterPro" id="IPR050833">
    <property type="entry name" value="Poly_Biosynth_Transport"/>
</dbReference>